<evidence type="ECO:0000259" key="12">
    <source>
        <dbReference type="PROSITE" id="PS51918"/>
    </source>
</evidence>
<keyword evidence="9" id="KW-0411">Iron-sulfur</keyword>
<evidence type="ECO:0000256" key="10">
    <source>
        <dbReference type="ARBA" id="ARBA00023235"/>
    </source>
</evidence>
<dbReference type="EMBL" id="UINC01006212">
    <property type="protein sequence ID" value="SVA26173.1"/>
    <property type="molecule type" value="Genomic_DNA"/>
</dbReference>
<dbReference type="Pfam" id="PF04055">
    <property type="entry name" value="Radical_SAM"/>
    <property type="match status" value="1"/>
</dbReference>
<evidence type="ECO:0000256" key="4">
    <source>
        <dbReference type="ARBA" id="ARBA00022485"/>
    </source>
</evidence>
<dbReference type="CDD" id="cd01335">
    <property type="entry name" value="Radical_SAM"/>
    <property type="match status" value="1"/>
</dbReference>
<keyword evidence="10" id="KW-0413">Isomerase</keyword>
<dbReference type="InterPro" id="IPR022462">
    <property type="entry name" value="EpmB"/>
</dbReference>
<keyword evidence="5" id="KW-0949">S-adenosyl-L-methionine</keyword>
<dbReference type="NCBIfam" id="TIGR00238">
    <property type="entry name" value="KamA family radical SAM protein"/>
    <property type="match status" value="1"/>
</dbReference>
<evidence type="ECO:0000256" key="3">
    <source>
        <dbReference type="ARBA" id="ARBA00022363"/>
    </source>
</evidence>
<dbReference type="SFLD" id="SFLDS00029">
    <property type="entry name" value="Radical_SAM"/>
    <property type="match status" value="1"/>
</dbReference>
<dbReference type="PANTHER" id="PTHR30538">
    <property type="entry name" value="LYSINE 2,3-AMINOMUTASE-RELATED"/>
    <property type="match status" value="1"/>
</dbReference>
<dbReference type="Gene3D" id="3.20.20.70">
    <property type="entry name" value="Aldolase class I"/>
    <property type="match status" value="1"/>
</dbReference>
<keyword evidence="7" id="KW-0663">Pyridoxal phosphate</keyword>
<dbReference type="AlphaFoldDB" id="A0A381UHG6"/>
<sequence length="337" mass="38395">VQYTQHNEAAVPKAPPWKIALGDAIRSASELLEFLDLDPKKIKYFEPKNSQFPMLVPRNFAARMNKNDPHDPLLKQVLPDIEEKNKTSDFVPDPLQEFTLTQHGFLKKYPNRALLITTAACPVHCRYCFRRHFPYKANIASSGQWDKTIQHIKKNEDIKEIILSGGDPLSLSTQRLEKLLVSLTHIKSVEIVRVHTRFPIILPERIDQRLLDLIVKMNLPIVIVVHCNHPNEINNEVMEGLQKLRSTGSTLLNQSVLLKGINDEAAILKKLSERLFECGVLPYYLHLLDPVTGTQHYKVDDNFAKELITTIKKSLPGYLVPKLVREVPGELSKITIA</sequence>
<dbReference type="InterPro" id="IPR058240">
    <property type="entry name" value="rSAM_sf"/>
</dbReference>
<evidence type="ECO:0000256" key="2">
    <source>
        <dbReference type="ARBA" id="ARBA00001933"/>
    </source>
</evidence>
<dbReference type="SUPFAM" id="SSF102114">
    <property type="entry name" value="Radical SAM enzymes"/>
    <property type="match status" value="1"/>
</dbReference>
<keyword evidence="6" id="KW-0479">Metal-binding</keyword>
<feature type="non-terminal residue" evidence="13">
    <location>
        <position position="1"/>
    </location>
</feature>
<comment type="cofactor">
    <cofactor evidence="2">
        <name>pyridoxal 5'-phosphate</name>
        <dbReference type="ChEBI" id="CHEBI:597326"/>
    </cofactor>
</comment>
<dbReference type="InterPro" id="IPR003739">
    <property type="entry name" value="Lys_aminomutase/Glu_NH3_mut"/>
</dbReference>
<dbReference type="SFLD" id="SFLDF00314">
    <property type="entry name" value="L-lysine_2_3-aminomutase_(yjeK"/>
    <property type="match status" value="1"/>
</dbReference>
<dbReference type="PANTHER" id="PTHR30538:SF1">
    <property type="entry name" value="L-LYSINE 2,3-AMINOMUTASE"/>
    <property type="match status" value="1"/>
</dbReference>
<accession>A0A381UHG6</accession>
<gene>
    <name evidence="13" type="ORF">METZ01_LOCUS79027</name>
</gene>
<dbReference type="GO" id="GO:0046872">
    <property type="term" value="F:metal ion binding"/>
    <property type="evidence" value="ECO:0007669"/>
    <property type="project" value="UniProtKB-KW"/>
</dbReference>
<evidence type="ECO:0000256" key="9">
    <source>
        <dbReference type="ARBA" id="ARBA00023014"/>
    </source>
</evidence>
<dbReference type="GO" id="GO:0016853">
    <property type="term" value="F:isomerase activity"/>
    <property type="evidence" value="ECO:0007669"/>
    <property type="project" value="UniProtKB-KW"/>
</dbReference>
<evidence type="ECO:0000256" key="11">
    <source>
        <dbReference type="ARBA" id="ARBA00030756"/>
    </source>
</evidence>
<evidence type="ECO:0000256" key="7">
    <source>
        <dbReference type="ARBA" id="ARBA00022898"/>
    </source>
</evidence>
<protein>
    <recommendedName>
        <fullName evidence="3">L-lysine 2,3-aminomutase</fullName>
    </recommendedName>
    <alternativeName>
        <fullName evidence="11">EF-P post-translational modification enzyme B</fullName>
    </alternativeName>
</protein>
<evidence type="ECO:0000256" key="1">
    <source>
        <dbReference type="ARBA" id="ARBA00001352"/>
    </source>
</evidence>
<feature type="domain" description="Radical SAM core" evidence="12">
    <location>
        <begin position="107"/>
        <end position="330"/>
    </location>
</feature>
<comment type="catalytic activity">
    <reaction evidence="1">
        <text>L-lysine = D-beta-lysine</text>
        <dbReference type="Rhea" id="RHEA:44148"/>
        <dbReference type="ChEBI" id="CHEBI:32551"/>
        <dbReference type="ChEBI" id="CHEBI:84138"/>
    </reaction>
</comment>
<dbReference type="SFLD" id="SFLDG01070">
    <property type="entry name" value="PLP-dependent"/>
    <property type="match status" value="1"/>
</dbReference>
<evidence type="ECO:0000256" key="5">
    <source>
        <dbReference type="ARBA" id="ARBA00022691"/>
    </source>
</evidence>
<name>A0A381UHG6_9ZZZZ</name>
<proteinExistence type="predicted"/>
<reference evidence="13" key="1">
    <citation type="submission" date="2018-05" db="EMBL/GenBank/DDBJ databases">
        <authorList>
            <person name="Lanie J.A."/>
            <person name="Ng W.-L."/>
            <person name="Kazmierczak K.M."/>
            <person name="Andrzejewski T.M."/>
            <person name="Davidsen T.M."/>
            <person name="Wayne K.J."/>
            <person name="Tettelin H."/>
            <person name="Glass J.I."/>
            <person name="Rusch D."/>
            <person name="Podicherti R."/>
            <person name="Tsui H.-C.T."/>
            <person name="Winkler M.E."/>
        </authorList>
    </citation>
    <scope>NUCLEOTIDE SEQUENCE</scope>
</reference>
<dbReference type="InterPro" id="IPR007197">
    <property type="entry name" value="rSAM"/>
</dbReference>
<organism evidence="13">
    <name type="scientific">marine metagenome</name>
    <dbReference type="NCBI Taxonomy" id="408172"/>
    <lineage>
        <taxon>unclassified sequences</taxon>
        <taxon>metagenomes</taxon>
        <taxon>ecological metagenomes</taxon>
    </lineage>
</organism>
<evidence type="ECO:0000256" key="8">
    <source>
        <dbReference type="ARBA" id="ARBA00023004"/>
    </source>
</evidence>
<evidence type="ECO:0000256" key="6">
    <source>
        <dbReference type="ARBA" id="ARBA00022723"/>
    </source>
</evidence>
<evidence type="ECO:0000313" key="13">
    <source>
        <dbReference type="EMBL" id="SVA26173.1"/>
    </source>
</evidence>
<dbReference type="PIRSF" id="PIRSF004911">
    <property type="entry name" value="DUF160"/>
    <property type="match status" value="1"/>
</dbReference>
<dbReference type="NCBIfam" id="TIGR03821">
    <property type="entry name" value="EFP_modif_epmB"/>
    <property type="match status" value="1"/>
</dbReference>
<dbReference type="PROSITE" id="PS51918">
    <property type="entry name" value="RADICAL_SAM"/>
    <property type="match status" value="1"/>
</dbReference>
<dbReference type="InterPro" id="IPR013785">
    <property type="entry name" value="Aldolase_TIM"/>
</dbReference>
<keyword evidence="4" id="KW-0004">4Fe-4S</keyword>
<keyword evidence="8" id="KW-0408">Iron</keyword>
<dbReference type="GO" id="GO:0051539">
    <property type="term" value="F:4 iron, 4 sulfur cluster binding"/>
    <property type="evidence" value="ECO:0007669"/>
    <property type="project" value="UniProtKB-KW"/>
</dbReference>